<dbReference type="eggNOG" id="KOG3933">
    <property type="taxonomic scope" value="Eukaryota"/>
</dbReference>
<feature type="compositionally biased region" description="Basic residues" evidence="1">
    <location>
        <begin position="66"/>
        <end position="85"/>
    </location>
</feature>
<dbReference type="KEGG" id="sre:PTSG_07217"/>
<keyword evidence="4" id="KW-1185">Reference proteome</keyword>
<dbReference type="AlphaFoldDB" id="F2UEE4"/>
<feature type="domain" description="Small ribosomal subunit protein mS35 mitochondrial conserved" evidence="2">
    <location>
        <begin position="273"/>
        <end position="350"/>
    </location>
</feature>
<dbReference type="Proteomes" id="UP000007799">
    <property type="component" value="Unassembled WGS sequence"/>
</dbReference>
<dbReference type="EMBL" id="GL832970">
    <property type="protein sequence ID" value="EGD74994.1"/>
    <property type="molecule type" value="Genomic_DNA"/>
</dbReference>
<dbReference type="GO" id="GO:0032543">
    <property type="term" value="P:mitochondrial translation"/>
    <property type="evidence" value="ECO:0007669"/>
    <property type="project" value="InterPro"/>
</dbReference>
<protein>
    <recommendedName>
        <fullName evidence="2">Small ribosomal subunit protein mS35 mitochondrial conserved domain-containing protein</fullName>
    </recommendedName>
</protein>
<feature type="region of interest" description="Disordered" evidence="1">
    <location>
        <begin position="41"/>
        <end position="95"/>
    </location>
</feature>
<dbReference type="InParanoid" id="F2UEE4"/>
<dbReference type="PANTHER" id="PTHR13490">
    <property type="entry name" value="MITOCHONDRIAL 28S RIBOSOMAL PROTEIN S28"/>
    <property type="match status" value="1"/>
</dbReference>
<dbReference type="InterPro" id="IPR019349">
    <property type="entry name" value="Ribosomal_mS35_mit"/>
</dbReference>
<gene>
    <name evidence="3" type="ORF">PTSG_07217</name>
</gene>
<dbReference type="InterPro" id="IPR039848">
    <property type="entry name" value="Ribosomal_mS35_mt"/>
</dbReference>
<evidence type="ECO:0000313" key="3">
    <source>
        <dbReference type="EMBL" id="EGD74994.1"/>
    </source>
</evidence>
<sequence length="360" mass="39846">MMMATRMRHVAMVAARATAAVSPVARARVSVAALRQASAALSTSTRSMFAQPPGGGASGGDDARAARTRAPKQNRQQQQKHKQHQPRTTGAPGQRMNVAAATKGMPTPEDQMVDLVRNVLQSQQPAEASSPKRLREEFNEMKAELKKIQQQIAAAAPMEPEEAAAEEPAPSEKRTSGLQETEVTAADVFANAKGDINPDTEIIMDRTGHVHVENSGHVDYDIEDLKPITFQDLSRINIRHHAQHLRDRMRAWREPLPEEFLQIETRNYYHVGSQGSHIPEARKVILTAKVSQLGLNAAEREKLLQLVGSRYRAATDTLKLVGRRYPTREMNLQYVKDLITVLVAEAKNPELQLAELQESA</sequence>
<feature type="region of interest" description="Disordered" evidence="1">
    <location>
        <begin position="152"/>
        <end position="179"/>
    </location>
</feature>
<dbReference type="RefSeq" id="XP_004992639.1">
    <property type="nucleotide sequence ID" value="XM_004992582.1"/>
</dbReference>
<dbReference type="GO" id="GO:0003735">
    <property type="term" value="F:structural constituent of ribosome"/>
    <property type="evidence" value="ECO:0007669"/>
    <property type="project" value="InterPro"/>
</dbReference>
<evidence type="ECO:0000313" key="4">
    <source>
        <dbReference type="Proteomes" id="UP000007799"/>
    </source>
</evidence>
<name>F2UEE4_SALR5</name>
<dbReference type="Pfam" id="PF10213">
    <property type="entry name" value="MRP-S28"/>
    <property type="match status" value="1"/>
</dbReference>
<accession>F2UEE4</accession>
<evidence type="ECO:0000259" key="2">
    <source>
        <dbReference type="Pfam" id="PF10213"/>
    </source>
</evidence>
<reference evidence="3" key="1">
    <citation type="submission" date="2009-08" db="EMBL/GenBank/DDBJ databases">
        <title>Annotation of Salpingoeca rosetta.</title>
        <authorList>
            <consortium name="The Broad Institute Genome Sequencing Platform"/>
            <person name="Russ C."/>
            <person name="Cuomo C."/>
            <person name="Burger G."/>
            <person name="Gray M.W."/>
            <person name="Holland P.W.H."/>
            <person name="King N."/>
            <person name="Lang F.B.F."/>
            <person name="Roger A.J."/>
            <person name="Ruiz-Trillo I."/>
            <person name="Young S.K."/>
            <person name="Zeng Q."/>
            <person name="Gargeya S."/>
            <person name="Alvarado L."/>
            <person name="Berlin A."/>
            <person name="Chapman S.B."/>
            <person name="Chen Z."/>
            <person name="Freedman E."/>
            <person name="Gellesch M."/>
            <person name="Goldberg J."/>
            <person name="Griggs A."/>
            <person name="Gujja S."/>
            <person name="Heilman E."/>
            <person name="Heiman D."/>
            <person name="Howarth C."/>
            <person name="Mehta T."/>
            <person name="Neiman D."/>
            <person name="Pearson M."/>
            <person name="Roberts A."/>
            <person name="Saif S."/>
            <person name="Shea T."/>
            <person name="Shenoy N."/>
            <person name="Sisk P."/>
            <person name="Stolte C."/>
            <person name="Sykes S."/>
            <person name="White J."/>
            <person name="Yandava C."/>
            <person name="Haas B."/>
            <person name="Nusbaum C."/>
            <person name="Birren B."/>
        </authorList>
    </citation>
    <scope>NUCLEOTIDE SEQUENCE [LARGE SCALE GENOMIC DNA]</scope>
    <source>
        <strain evidence="3">ATCC 50818</strain>
    </source>
</reference>
<organism evidence="4">
    <name type="scientific">Salpingoeca rosetta (strain ATCC 50818 / BSB-021)</name>
    <dbReference type="NCBI Taxonomy" id="946362"/>
    <lineage>
        <taxon>Eukaryota</taxon>
        <taxon>Choanoflagellata</taxon>
        <taxon>Craspedida</taxon>
        <taxon>Salpingoecidae</taxon>
        <taxon>Salpingoeca</taxon>
    </lineage>
</organism>
<dbReference type="OrthoDB" id="283424at2759"/>
<evidence type="ECO:0000256" key="1">
    <source>
        <dbReference type="SAM" id="MobiDB-lite"/>
    </source>
</evidence>
<dbReference type="PANTHER" id="PTHR13490:SF0">
    <property type="entry name" value="SMALL RIBOSOMAL SUBUNIT PROTEIN MS35"/>
    <property type="match status" value="1"/>
</dbReference>
<dbReference type="STRING" id="946362.F2UEE4"/>
<dbReference type="GO" id="GO:0005763">
    <property type="term" value="C:mitochondrial small ribosomal subunit"/>
    <property type="evidence" value="ECO:0007669"/>
    <property type="project" value="TreeGrafter"/>
</dbReference>
<dbReference type="GeneID" id="16073210"/>
<proteinExistence type="predicted"/>